<keyword evidence="3" id="KW-1185">Reference proteome</keyword>
<accession>A0AAJ8L4T2</accession>
<name>A0AAJ8L4T2_9TREE</name>
<evidence type="ECO:0000313" key="2">
    <source>
        <dbReference type="EMBL" id="WWC69423.1"/>
    </source>
</evidence>
<feature type="region of interest" description="Disordered" evidence="1">
    <location>
        <begin position="1"/>
        <end position="71"/>
    </location>
</feature>
<organism evidence="2 3">
    <name type="scientific">Kwoniella pini CBS 10737</name>
    <dbReference type="NCBI Taxonomy" id="1296096"/>
    <lineage>
        <taxon>Eukaryota</taxon>
        <taxon>Fungi</taxon>
        <taxon>Dikarya</taxon>
        <taxon>Basidiomycota</taxon>
        <taxon>Agaricomycotina</taxon>
        <taxon>Tremellomycetes</taxon>
        <taxon>Tremellales</taxon>
        <taxon>Cryptococcaceae</taxon>
        <taxon>Kwoniella</taxon>
    </lineage>
</organism>
<sequence>MDGPINLASLSEASSQPSPSRHQRRPSLTLSPHLAAHPISVPSRHGSLSNRPSKSSYEPLSSSSSLRRGSRGSFSSLSLSGSVIFGSTSVFQSSAILDEDEDITVDSGAWLDKLARDILLAEDEKVLTTVADTRIEEALLLENDTKYLLVKPLDTAQTPAFFDRKDPAVQDDSRTVAPRRECHYWCSLHHGIHRIAVEDGGVLSHDTVLRYLLELGIPPSILEARINSKLLNLTLHSLISISSSATIVEAMQAMNRYGLRVLGVLAEVKDQTLGSDTSPVLSPVDEEESSLVSVVRGRDCARMVVPSEGKQALTMSLAELIKLVEEDEIAGKERGEERMPTSTTLVYACHLILATASSRVFIRSHSGSSPPGSGETPLLSPHSVLSIVDVFKCLVQIYM</sequence>
<protein>
    <recommendedName>
        <fullName evidence="4">CBS domain-containing protein</fullName>
    </recommendedName>
</protein>
<dbReference type="EMBL" id="CP144522">
    <property type="protein sequence ID" value="WWC69423.1"/>
    <property type="molecule type" value="Genomic_DNA"/>
</dbReference>
<reference evidence="2" key="2">
    <citation type="submission" date="2024-02" db="EMBL/GenBank/DDBJ databases">
        <title>Comparative genomics of Cryptococcus and Kwoniella reveals pathogenesis evolution and contrasting modes of karyotype evolution via chromosome fusion or intercentromeric recombination.</title>
        <authorList>
            <person name="Coelho M.A."/>
            <person name="David-Palma M."/>
            <person name="Shea T."/>
            <person name="Bowers K."/>
            <person name="McGinley-Smith S."/>
            <person name="Mohammad A.W."/>
            <person name="Gnirke A."/>
            <person name="Yurkov A.M."/>
            <person name="Nowrousian M."/>
            <person name="Sun S."/>
            <person name="Cuomo C.A."/>
            <person name="Heitman J."/>
        </authorList>
    </citation>
    <scope>NUCLEOTIDE SEQUENCE</scope>
    <source>
        <strain evidence="2">CBS 10737</strain>
    </source>
</reference>
<evidence type="ECO:0000256" key="1">
    <source>
        <dbReference type="SAM" id="MobiDB-lite"/>
    </source>
</evidence>
<dbReference type="GeneID" id="30170001"/>
<dbReference type="KEGG" id="kpin:30170001"/>
<gene>
    <name evidence="2" type="ORF">I206_103362</name>
</gene>
<feature type="compositionally biased region" description="Low complexity" evidence="1">
    <location>
        <begin position="7"/>
        <end position="20"/>
    </location>
</feature>
<reference evidence="2" key="1">
    <citation type="submission" date="2013-07" db="EMBL/GenBank/DDBJ databases">
        <authorList>
            <consortium name="The Broad Institute Genome Sequencing Platform"/>
            <person name="Cuomo C."/>
            <person name="Litvintseva A."/>
            <person name="Chen Y."/>
            <person name="Heitman J."/>
            <person name="Sun S."/>
            <person name="Springer D."/>
            <person name="Dromer F."/>
            <person name="Young S.K."/>
            <person name="Zeng Q."/>
            <person name="Gargeya S."/>
            <person name="Fitzgerald M."/>
            <person name="Abouelleil A."/>
            <person name="Alvarado L."/>
            <person name="Berlin A.M."/>
            <person name="Chapman S.B."/>
            <person name="Dewar J."/>
            <person name="Goldberg J."/>
            <person name="Griggs A."/>
            <person name="Gujja S."/>
            <person name="Hansen M."/>
            <person name="Howarth C."/>
            <person name="Imamovic A."/>
            <person name="Larimer J."/>
            <person name="McCowan C."/>
            <person name="Murphy C."/>
            <person name="Pearson M."/>
            <person name="Priest M."/>
            <person name="Roberts A."/>
            <person name="Saif S."/>
            <person name="Shea T."/>
            <person name="Sykes S."/>
            <person name="Wortman J."/>
            <person name="Nusbaum C."/>
            <person name="Birren B."/>
        </authorList>
    </citation>
    <scope>NUCLEOTIDE SEQUENCE</scope>
    <source>
        <strain evidence="2">CBS 10737</strain>
    </source>
</reference>
<dbReference type="Proteomes" id="UP000094020">
    <property type="component" value="Chromosome 4"/>
</dbReference>
<evidence type="ECO:0000313" key="3">
    <source>
        <dbReference type="Proteomes" id="UP000094020"/>
    </source>
</evidence>
<dbReference type="RefSeq" id="XP_070058834.1">
    <property type="nucleotide sequence ID" value="XM_070202733.1"/>
</dbReference>
<evidence type="ECO:0008006" key="4">
    <source>
        <dbReference type="Google" id="ProtNLM"/>
    </source>
</evidence>
<dbReference type="AlphaFoldDB" id="A0AAJ8L4T2"/>
<feature type="compositionally biased region" description="Low complexity" evidence="1">
    <location>
        <begin position="51"/>
        <end position="71"/>
    </location>
</feature>
<proteinExistence type="predicted"/>